<proteinExistence type="predicted"/>
<evidence type="ECO:0000313" key="2">
    <source>
        <dbReference type="EMBL" id="KFM72007.1"/>
    </source>
</evidence>
<dbReference type="OMA" id="HMMESIT"/>
<dbReference type="Gene3D" id="3.30.710.10">
    <property type="entry name" value="Potassium Channel Kv1.1, Chain A"/>
    <property type="match status" value="1"/>
</dbReference>
<dbReference type="Proteomes" id="UP000054359">
    <property type="component" value="Unassembled WGS sequence"/>
</dbReference>
<dbReference type="EMBL" id="KK118028">
    <property type="protein sequence ID" value="KFM72007.1"/>
    <property type="molecule type" value="Genomic_DNA"/>
</dbReference>
<protein>
    <submittedName>
        <fullName evidence="2">Speckle-type POZ protein</fullName>
    </submittedName>
</protein>
<dbReference type="SUPFAM" id="SSF54695">
    <property type="entry name" value="POZ domain"/>
    <property type="match status" value="1"/>
</dbReference>
<evidence type="ECO:0000259" key="1">
    <source>
        <dbReference type="PROSITE" id="PS50097"/>
    </source>
</evidence>
<keyword evidence="3" id="KW-1185">Reference proteome</keyword>
<dbReference type="OrthoDB" id="6434522at2759"/>
<dbReference type="CDD" id="cd18186">
    <property type="entry name" value="BTB_POZ_ZBTB_KLHL-like"/>
    <property type="match status" value="1"/>
</dbReference>
<accession>A0A087U3R8</accession>
<organism evidence="2 3">
    <name type="scientific">Stegodyphus mimosarum</name>
    <name type="common">African social velvet spider</name>
    <dbReference type="NCBI Taxonomy" id="407821"/>
    <lineage>
        <taxon>Eukaryota</taxon>
        <taxon>Metazoa</taxon>
        <taxon>Ecdysozoa</taxon>
        <taxon>Arthropoda</taxon>
        <taxon>Chelicerata</taxon>
        <taxon>Arachnida</taxon>
        <taxon>Araneae</taxon>
        <taxon>Araneomorphae</taxon>
        <taxon>Entelegynae</taxon>
        <taxon>Eresoidea</taxon>
        <taxon>Eresidae</taxon>
        <taxon>Stegodyphus</taxon>
    </lineage>
</organism>
<reference evidence="2 3" key="1">
    <citation type="submission" date="2013-11" db="EMBL/GenBank/DDBJ databases">
        <title>Genome sequencing of Stegodyphus mimosarum.</title>
        <authorList>
            <person name="Bechsgaard J."/>
        </authorList>
    </citation>
    <scope>NUCLEOTIDE SEQUENCE [LARGE SCALE GENOMIC DNA]</scope>
</reference>
<dbReference type="AlphaFoldDB" id="A0A087U3R8"/>
<dbReference type="STRING" id="407821.A0A087U3R8"/>
<gene>
    <name evidence="2" type="ORF">X975_17684</name>
</gene>
<feature type="non-terminal residue" evidence="2">
    <location>
        <position position="134"/>
    </location>
</feature>
<dbReference type="PANTHER" id="PTHR24413">
    <property type="entry name" value="SPECKLE-TYPE POZ PROTEIN"/>
    <property type="match status" value="1"/>
</dbReference>
<evidence type="ECO:0000313" key="3">
    <source>
        <dbReference type="Proteomes" id="UP000054359"/>
    </source>
</evidence>
<dbReference type="PROSITE" id="PS50097">
    <property type="entry name" value="BTB"/>
    <property type="match status" value="1"/>
</dbReference>
<dbReference type="Gene3D" id="1.25.40.420">
    <property type="match status" value="1"/>
</dbReference>
<dbReference type="Pfam" id="PF00651">
    <property type="entry name" value="BTB"/>
    <property type="match status" value="1"/>
</dbReference>
<dbReference type="InterPro" id="IPR011333">
    <property type="entry name" value="SKP1/BTB/POZ_sf"/>
</dbReference>
<sequence>MFLTNMSESNKNIVEITDISPEIMADLLLFMYSGSLDSRLCKTVEELYAAADKYDIHALKKKCSSYLKSKYLDTRTVSNVLQIACLHSDDDLYHSVLEFINKHAECIFSTCEWKEFVENNIAAKLLQDLVNKRK</sequence>
<feature type="domain" description="BTB" evidence="1">
    <location>
        <begin position="1"/>
        <end position="40"/>
    </location>
</feature>
<name>A0A087U3R8_STEMI</name>
<dbReference type="InterPro" id="IPR000210">
    <property type="entry name" value="BTB/POZ_dom"/>
</dbReference>